<evidence type="ECO:0000313" key="3">
    <source>
        <dbReference type="Proteomes" id="UP000321103"/>
    </source>
</evidence>
<reference evidence="2 3" key="1">
    <citation type="submission" date="2019-07" db="EMBL/GenBank/DDBJ databases">
        <title>Whole genome shotgun sequence of Kocuria turfanensis NBRC 107627.</title>
        <authorList>
            <person name="Hosoyama A."/>
            <person name="Uohara A."/>
            <person name="Ohji S."/>
            <person name="Ichikawa N."/>
        </authorList>
    </citation>
    <scope>NUCLEOTIDE SEQUENCE [LARGE SCALE GENOMIC DNA]</scope>
    <source>
        <strain evidence="2 3">NBRC 107627</strain>
    </source>
</reference>
<accession>A0A512IG00</accession>
<keyword evidence="3" id="KW-1185">Reference proteome</keyword>
<sequence length="402" mass="43323">MVSPPRPDAPLADAHYVLPLKWTDDEDLPDLAAYLAEVVRWLPVTVVDGSAGEVFEAHRRALPGAVRLLRPEPWPGANGKVAGVMTGVRHAAEERLVLADDDVRYTRGALAAVVGLLADAELVRPQNYFLDLPWHARWDTGRTLLNRALGGDYPGTLGVRRSALLGAGGYDGDVLFENLELIRTVTAAGGREVRALDVLVGRVPPRAAHFAGQRVRQAYDDFAQPGRLVLELSWLPVLLWSARRPRRLAGLGALVCAVAEVGRRRAGGRRVYPASTVLWAPAWVLERSVCVWAALGARCRGGVPYAGSRLRTAGHSRATLRRRLRDRSASGAGALGERQVPGGQHGVAEGRERPPEGTAPARRDEGQGPLLPAEAVERDGDDLHGGQDVGTLTEHSRSSRGE</sequence>
<gene>
    <name evidence="2" type="ORF">KTU01_27540</name>
</gene>
<dbReference type="InterPro" id="IPR029044">
    <property type="entry name" value="Nucleotide-diphossugar_trans"/>
</dbReference>
<feature type="compositionally biased region" description="Basic and acidic residues" evidence="1">
    <location>
        <begin position="375"/>
        <end position="385"/>
    </location>
</feature>
<feature type="compositionally biased region" description="Basic and acidic residues" evidence="1">
    <location>
        <begin position="348"/>
        <end position="366"/>
    </location>
</feature>
<dbReference type="AlphaFoldDB" id="A0A512IG00"/>
<dbReference type="SUPFAM" id="SSF53448">
    <property type="entry name" value="Nucleotide-diphospho-sugar transferases"/>
    <property type="match status" value="1"/>
</dbReference>
<organism evidence="2 3">
    <name type="scientific">Kocuria turfanensis</name>
    <dbReference type="NCBI Taxonomy" id="388357"/>
    <lineage>
        <taxon>Bacteria</taxon>
        <taxon>Bacillati</taxon>
        <taxon>Actinomycetota</taxon>
        <taxon>Actinomycetes</taxon>
        <taxon>Micrococcales</taxon>
        <taxon>Micrococcaceae</taxon>
        <taxon>Kocuria</taxon>
    </lineage>
</organism>
<evidence type="ECO:0000256" key="1">
    <source>
        <dbReference type="SAM" id="MobiDB-lite"/>
    </source>
</evidence>
<evidence type="ECO:0000313" key="2">
    <source>
        <dbReference type="EMBL" id="GEO96631.1"/>
    </source>
</evidence>
<dbReference type="EMBL" id="BJZS01000092">
    <property type="protein sequence ID" value="GEO96631.1"/>
    <property type="molecule type" value="Genomic_DNA"/>
</dbReference>
<comment type="caution">
    <text evidence="2">The sequence shown here is derived from an EMBL/GenBank/DDBJ whole genome shotgun (WGS) entry which is preliminary data.</text>
</comment>
<dbReference type="STRING" id="388357.GCA_001580365_00456"/>
<name>A0A512IG00_9MICC</name>
<feature type="region of interest" description="Disordered" evidence="1">
    <location>
        <begin position="323"/>
        <end position="402"/>
    </location>
</feature>
<protein>
    <recommendedName>
        <fullName evidence="4">Glycosyltransferase 2-like domain-containing protein</fullName>
    </recommendedName>
</protein>
<dbReference type="Proteomes" id="UP000321103">
    <property type="component" value="Unassembled WGS sequence"/>
</dbReference>
<dbReference type="Gene3D" id="3.90.550.10">
    <property type="entry name" value="Spore Coat Polysaccharide Biosynthesis Protein SpsA, Chain A"/>
    <property type="match status" value="1"/>
</dbReference>
<evidence type="ECO:0008006" key="4">
    <source>
        <dbReference type="Google" id="ProtNLM"/>
    </source>
</evidence>
<dbReference type="RefSeq" id="WP_186815666.1">
    <property type="nucleotide sequence ID" value="NZ_BJZS01000092.1"/>
</dbReference>
<proteinExistence type="predicted"/>